<dbReference type="EMBL" id="BK032662">
    <property type="protein sequence ID" value="DAF53702.1"/>
    <property type="molecule type" value="Genomic_DNA"/>
</dbReference>
<organism evidence="2">
    <name type="scientific">Siphoviridae sp. ctv838</name>
    <dbReference type="NCBI Taxonomy" id="2827964"/>
    <lineage>
        <taxon>Viruses</taxon>
        <taxon>Duplodnaviria</taxon>
        <taxon>Heunggongvirae</taxon>
        <taxon>Uroviricota</taxon>
        <taxon>Caudoviricetes</taxon>
    </lineage>
</organism>
<accession>A0A8S5SRX3</accession>
<sequence length="43" mass="4808">MNIWNIVSVTAGVVCLFLILLFGYAMTIGLLSGIDEVKRKHRD</sequence>
<protein>
    <submittedName>
        <fullName evidence="2">Uncharacterized protein</fullName>
    </submittedName>
</protein>
<evidence type="ECO:0000313" key="2">
    <source>
        <dbReference type="EMBL" id="DAF53702.1"/>
    </source>
</evidence>
<proteinExistence type="predicted"/>
<evidence type="ECO:0000256" key="1">
    <source>
        <dbReference type="SAM" id="Phobius"/>
    </source>
</evidence>
<keyword evidence="1" id="KW-0812">Transmembrane</keyword>
<name>A0A8S5SRX3_9CAUD</name>
<reference evidence="2" key="1">
    <citation type="journal article" date="2021" name="Proc. Natl. Acad. Sci. U.S.A.">
        <title>A Catalog of Tens of Thousands of Viruses from Human Metagenomes Reveals Hidden Associations with Chronic Diseases.</title>
        <authorList>
            <person name="Tisza M.J."/>
            <person name="Buck C.B."/>
        </authorList>
    </citation>
    <scope>NUCLEOTIDE SEQUENCE</scope>
    <source>
        <strain evidence="2">Ctv838</strain>
    </source>
</reference>
<keyword evidence="1" id="KW-1133">Transmembrane helix</keyword>
<feature type="transmembrane region" description="Helical" evidence="1">
    <location>
        <begin position="6"/>
        <end position="34"/>
    </location>
</feature>
<keyword evidence="1" id="KW-0472">Membrane</keyword>